<dbReference type="Pfam" id="PF01757">
    <property type="entry name" value="Acyl_transf_3"/>
    <property type="match status" value="1"/>
</dbReference>
<dbReference type="InterPro" id="IPR002656">
    <property type="entry name" value="Acyl_transf_3_dom"/>
</dbReference>
<evidence type="ECO:0000313" key="5">
    <source>
        <dbReference type="Proteomes" id="UP001596154"/>
    </source>
</evidence>
<feature type="transmembrane region" description="Helical" evidence="2">
    <location>
        <begin position="234"/>
        <end position="253"/>
    </location>
</feature>
<keyword evidence="4" id="KW-0012">Acyltransferase</keyword>
<dbReference type="GO" id="GO:0016746">
    <property type="term" value="F:acyltransferase activity"/>
    <property type="evidence" value="ECO:0007669"/>
    <property type="project" value="UniProtKB-KW"/>
</dbReference>
<evidence type="ECO:0000256" key="1">
    <source>
        <dbReference type="SAM" id="MobiDB-lite"/>
    </source>
</evidence>
<organism evidence="4 5">
    <name type="scientific">Streptomyces bullii</name>
    <dbReference type="NCBI Taxonomy" id="349910"/>
    <lineage>
        <taxon>Bacteria</taxon>
        <taxon>Bacillati</taxon>
        <taxon>Actinomycetota</taxon>
        <taxon>Actinomycetes</taxon>
        <taxon>Kitasatosporales</taxon>
        <taxon>Streptomycetaceae</taxon>
        <taxon>Streptomyces</taxon>
    </lineage>
</organism>
<feature type="transmembrane region" description="Helical" evidence="2">
    <location>
        <begin position="151"/>
        <end position="171"/>
    </location>
</feature>
<protein>
    <submittedName>
        <fullName evidence="4">Acyltransferase</fullName>
        <ecNumber evidence="4">2.3.1.-</ecNumber>
    </submittedName>
</protein>
<keyword evidence="5" id="KW-1185">Reference proteome</keyword>
<gene>
    <name evidence="4" type="ORF">ACFPZJ_10460</name>
</gene>
<keyword evidence="2" id="KW-1133">Transmembrane helix</keyword>
<feature type="domain" description="Acyltransferase 3" evidence="3">
    <location>
        <begin position="33"/>
        <end position="371"/>
    </location>
</feature>
<dbReference type="Proteomes" id="UP001596154">
    <property type="component" value="Unassembled WGS sequence"/>
</dbReference>
<proteinExistence type="predicted"/>
<reference evidence="5" key="1">
    <citation type="journal article" date="2019" name="Int. J. Syst. Evol. Microbiol.">
        <title>The Global Catalogue of Microorganisms (GCM) 10K type strain sequencing project: providing services to taxonomists for standard genome sequencing and annotation.</title>
        <authorList>
            <consortium name="The Broad Institute Genomics Platform"/>
            <consortium name="The Broad Institute Genome Sequencing Center for Infectious Disease"/>
            <person name="Wu L."/>
            <person name="Ma J."/>
        </authorList>
    </citation>
    <scope>NUCLEOTIDE SEQUENCE [LARGE SCALE GENOMIC DNA]</scope>
    <source>
        <strain evidence="5">CGMCC 4.7248</strain>
    </source>
</reference>
<keyword evidence="2" id="KW-0812">Transmembrane</keyword>
<feature type="transmembrane region" description="Helical" evidence="2">
    <location>
        <begin position="273"/>
        <end position="289"/>
    </location>
</feature>
<dbReference type="RefSeq" id="WP_381019826.1">
    <property type="nucleotide sequence ID" value="NZ_JBHSNY010000003.1"/>
</dbReference>
<feature type="region of interest" description="Disordered" evidence="1">
    <location>
        <begin position="378"/>
        <end position="403"/>
    </location>
</feature>
<feature type="transmembrane region" description="Helical" evidence="2">
    <location>
        <begin position="202"/>
        <end position="222"/>
    </location>
</feature>
<keyword evidence="2" id="KW-0472">Membrane</keyword>
<name>A0ABW0UKU4_9ACTN</name>
<accession>A0ABW0UKU4</accession>
<feature type="transmembrane region" description="Helical" evidence="2">
    <location>
        <begin position="117"/>
        <end position="139"/>
    </location>
</feature>
<sequence length="403" mass="43120">MTSDVSARGGLWHGVRQAATRVEVATPAGRDRAVDALRAAAILGVVLGHWLVTALVADGRTLHTASPLRHMPWLAPVSWVFQTLAVFFLVGGHVATRGYASARARGVPYHRWLGDRLARLFGPVAAVLALWTVVALALLLSGAEFTTLRTLVKLALSPLWFLLVFAALTAATPLLTRLHPLWPLAVVVHVDLLRFGLGGPSWLGWVNLAAGWLVPYTLGAAWTRGELERRRAGWVLLTGGAAATAALVAWAGYPASMVGVPGVAVSNLNPPTLAAVTFGMAQCGLALLLRGRLRRVMRRPTAWAAVALVNLSAMTIFLWHQTAMMATTATGLLAGRLPGLHTVPDGLGWVAARLLWLPVFAVALAVCWAAFRGYERGGGRGGSRVVRTHRPSDRGAERRVRRV</sequence>
<evidence type="ECO:0000256" key="2">
    <source>
        <dbReference type="SAM" id="Phobius"/>
    </source>
</evidence>
<evidence type="ECO:0000313" key="4">
    <source>
        <dbReference type="EMBL" id="MFC5634197.1"/>
    </source>
</evidence>
<feature type="transmembrane region" description="Helical" evidence="2">
    <location>
        <begin position="36"/>
        <end position="57"/>
    </location>
</feature>
<evidence type="ECO:0000259" key="3">
    <source>
        <dbReference type="Pfam" id="PF01757"/>
    </source>
</evidence>
<feature type="compositionally biased region" description="Basic and acidic residues" evidence="1">
    <location>
        <begin position="390"/>
        <end position="403"/>
    </location>
</feature>
<dbReference type="EC" id="2.3.1.-" evidence="4"/>
<dbReference type="EMBL" id="JBHSNY010000003">
    <property type="protein sequence ID" value="MFC5634197.1"/>
    <property type="molecule type" value="Genomic_DNA"/>
</dbReference>
<keyword evidence="4" id="KW-0808">Transferase</keyword>
<feature type="transmembrane region" description="Helical" evidence="2">
    <location>
        <begin position="77"/>
        <end position="96"/>
    </location>
</feature>
<comment type="caution">
    <text evidence="4">The sequence shown here is derived from an EMBL/GenBank/DDBJ whole genome shotgun (WGS) entry which is preliminary data.</text>
</comment>
<feature type="transmembrane region" description="Helical" evidence="2">
    <location>
        <begin position="301"/>
        <end position="319"/>
    </location>
</feature>
<feature type="transmembrane region" description="Helical" evidence="2">
    <location>
        <begin position="347"/>
        <end position="371"/>
    </location>
</feature>